<feature type="transmembrane region" description="Helical" evidence="1">
    <location>
        <begin position="255"/>
        <end position="281"/>
    </location>
</feature>
<evidence type="ECO:0000313" key="2">
    <source>
        <dbReference type="EMBL" id="GEN85704.1"/>
    </source>
</evidence>
<dbReference type="AlphaFoldDB" id="A0A511ZE31"/>
<feature type="transmembrane region" description="Helical" evidence="1">
    <location>
        <begin position="26"/>
        <end position="47"/>
    </location>
</feature>
<feature type="transmembrane region" description="Helical" evidence="1">
    <location>
        <begin position="440"/>
        <end position="462"/>
    </location>
</feature>
<reference evidence="2 3" key="1">
    <citation type="submission" date="2019-07" db="EMBL/GenBank/DDBJ databases">
        <title>Whole genome shotgun sequence of Oceanobacillus sojae NBRC 105379.</title>
        <authorList>
            <person name="Hosoyama A."/>
            <person name="Uohara A."/>
            <person name="Ohji S."/>
            <person name="Ichikawa N."/>
        </authorList>
    </citation>
    <scope>NUCLEOTIDE SEQUENCE [LARGE SCALE GENOMIC DNA]</scope>
    <source>
        <strain evidence="2 3">NBRC 105379</strain>
    </source>
</reference>
<proteinExistence type="predicted"/>
<evidence type="ECO:0000313" key="3">
    <source>
        <dbReference type="Proteomes" id="UP000321558"/>
    </source>
</evidence>
<gene>
    <name evidence="2" type="ORF">OSO01_04430</name>
</gene>
<feature type="transmembrane region" description="Helical" evidence="1">
    <location>
        <begin position="368"/>
        <end position="388"/>
    </location>
</feature>
<dbReference type="Pfam" id="PF16949">
    <property type="entry name" value="ABC_tran_2"/>
    <property type="match status" value="1"/>
</dbReference>
<dbReference type="STRING" id="582851.GCA_900162665_02672"/>
<feature type="transmembrane region" description="Helical" evidence="1">
    <location>
        <begin position="509"/>
        <end position="528"/>
    </location>
</feature>
<feature type="transmembrane region" description="Helical" evidence="1">
    <location>
        <begin position="228"/>
        <end position="249"/>
    </location>
</feature>
<comment type="caution">
    <text evidence="2">The sequence shown here is derived from an EMBL/GenBank/DDBJ whole genome shotgun (WGS) entry which is preliminary data.</text>
</comment>
<feature type="transmembrane region" description="Helical" evidence="1">
    <location>
        <begin position="326"/>
        <end position="348"/>
    </location>
</feature>
<accession>A0A511ZE31</accession>
<keyword evidence="1" id="KW-1133">Transmembrane helix</keyword>
<feature type="transmembrane region" description="Helical" evidence="1">
    <location>
        <begin position="67"/>
        <end position="93"/>
    </location>
</feature>
<sequence>MRNTWIVTKIMLKMQYSSTSKQSNTWIYGLLVVILIPFFLIIMMQVFRSIIENVYHLLAEVNQESMLLGLAFLFITAVLLFFSFITILSAFYFSDDITAYIPLPLHPHQLLIGKAANPLIYNYLISAVIFIPFLFIYGSISNAPILFYVYGLILFIVFPIIPFTIVAVILMFVMRYVNIAKNKDRSKIFMGAGSLLFVILINVLVRLNLDDAALMNTFTVYMQEQEGILKMITMIFPPAYFGALSLHFAGSWSGLPALAALLAIFTITALLFILAGHHFYLKGVRGMSSGSKGKLSEKASHKLTKERSILKTYILKDIKIIIRTPAFLMQCVVQPLFFPVFITVILFLDLGEGLSSLGSITAEKNLFLILFMFSIIMLSANATAFTAISRDGAGRKINLFLPIPFHHLIFAKLLVAYLIPLIPFILITCVGIYVNIPIHILIGWIGISLLYNYLAVIINFLIDVFSPKLHWTDEQELFKGRFTPFFISLVQTAVFGIITLVLWNTNIKNVYLIMLILLIAVGALTDIAKTYLRKKVTLETLQNLDS</sequence>
<feature type="transmembrane region" description="Helical" evidence="1">
    <location>
        <begin position="188"/>
        <end position="207"/>
    </location>
</feature>
<protein>
    <submittedName>
        <fullName evidence="2">ABC transporter permease</fullName>
    </submittedName>
</protein>
<evidence type="ECO:0000256" key="1">
    <source>
        <dbReference type="SAM" id="Phobius"/>
    </source>
</evidence>
<dbReference type="EMBL" id="BJYM01000002">
    <property type="protein sequence ID" value="GEN85704.1"/>
    <property type="molecule type" value="Genomic_DNA"/>
</dbReference>
<dbReference type="InterPro" id="IPR031599">
    <property type="entry name" value="ABC_tran_2"/>
</dbReference>
<feature type="transmembrane region" description="Helical" evidence="1">
    <location>
        <begin position="120"/>
        <end position="140"/>
    </location>
</feature>
<organism evidence="2 3">
    <name type="scientific">Oceanobacillus sojae</name>
    <dbReference type="NCBI Taxonomy" id="582851"/>
    <lineage>
        <taxon>Bacteria</taxon>
        <taxon>Bacillati</taxon>
        <taxon>Bacillota</taxon>
        <taxon>Bacilli</taxon>
        <taxon>Bacillales</taxon>
        <taxon>Bacillaceae</taxon>
        <taxon>Oceanobacillus</taxon>
    </lineage>
</organism>
<feature type="transmembrane region" description="Helical" evidence="1">
    <location>
        <begin position="482"/>
        <end position="503"/>
    </location>
</feature>
<keyword evidence="3" id="KW-1185">Reference proteome</keyword>
<feature type="transmembrane region" description="Helical" evidence="1">
    <location>
        <begin position="409"/>
        <end position="434"/>
    </location>
</feature>
<dbReference type="Proteomes" id="UP000321558">
    <property type="component" value="Unassembled WGS sequence"/>
</dbReference>
<keyword evidence="1" id="KW-0472">Membrane</keyword>
<keyword evidence="1" id="KW-0812">Transmembrane</keyword>
<name>A0A511ZE31_9BACI</name>
<feature type="transmembrane region" description="Helical" evidence="1">
    <location>
        <begin position="147"/>
        <end position="176"/>
    </location>
</feature>